<evidence type="ECO:0000313" key="2">
    <source>
        <dbReference type="EMBL" id="KIQ69361.1"/>
    </source>
</evidence>
<evidence type="ECO:0000256" key="1">
    <source>
        <dbReference type="ARBA" id="ARBA00022748"/>
    </source>
</evidence>
<reference evidence="2 3" key="1">
    <citation type="submission" date="2013-01" db="EMBL/GenBank/DDBJ databases">
        <authorList>
            <person name="Fiebig A."/>
            <person name="Goeker M."/>
            <person name="Klenk H.-P.P."/>
        </authorList>
    </citation>
    <scope>NUCLEOTIDE SEQUENCE [LARGE SCALE GENOMIC DNA]</scope>
    <source>
        <strain evidence="2 3">DSM 24838</strain>
    </source>
</reference>
<dbReference type="PATRIC" id="fig|1123501.6.peg.1814"/>
<dbReference type="OrthoDB" id="9815847at2"/>
<dbReference type="EMBL" id="AONG01000009">
    <property type="protein sequence ID" value="KIQ69361.1"/>
    <property type="molecule type" value="Genomic_DNA"/>
</dbReference>
<dbReference type="RefSeq" id="WP_018303495.1">
    <property type="nucleotide sequence ID" value="NZ_KB902299.1"/>
</dbReference>
<dbReference type="Proteomes" id="UP000035100">
    <property type="component" value="Unassembled WGS sequence"/>
</dbReference>
<dbReference type="InterPro" id="IPR011990">
    <property type="entry name" value="TPR-like_helical_dom_sf"/>
</dbReference>
<dbReference type="STRING" id="1123501.Wenmar_01723"/>
<dbReference type="eggNOG" id="COG4235">
    <property type="taxonomic scope" value="Bacteria"/>
</dbReference>
<keyword evidence="3" id="KW-1185">Reference proteome</keyword>
<dbReference type="SUPFAM" id="SSF48452">
    <property type="entry name" value="TPR-like"/>
    <property type="match status" value="1"/>
</dbReference>
<dbReference type="InterPro" id="IPR017560">
    <property type="entry name" value="Cyt_c_biogenesis_CcmI"/>
</dbReference>
<dbReference type="NCBIfam" id="TIGR03142">
    <property type="entry name" value="cytochro_ccmI"/>
    <property type="match status" value="1"/>
</dbReference>
<dbReference type="Gene3D" id="1.25.40.10">
    <property type="entry name" value="Tetratricopeptide repeat domain"/>
    <property type="match status" value="1"/>
</dbReference>
<sequence>MLFWIVIVLLAFAVSGFAVWPLLRRPAGPAEESDVALYREQLAEVDRDLARGTIGTEEAERARTEIARRLLAADRAGPAPLAEAPRGATRALAVAALVVVGGGSLALYATLGRPDLPDWPLQDRLARAEELRATRIPQEEAEAIVAARAAEAPDPAEEFPEDYMAMVEQLREIVPTRPDDLGGWELLARHEALTGRFPQAARAQAHVLELKGDAATAEDHARLADLLVAAAGGFVSAEAEAQARIALETDPTNSSARYTLGLLYVQTDRPDLAFRLWRPVAEGGAPNAVQTRLARSQIESVAAAAGIDYRLETPRGPSAADMAAAEEMDPEARAAMVEGMVQQLSDRLASEGGPASDWARLIASLAVLGDMERAQAILAEAREVFADSPDAIAEIEAAADAAGLTP</sequence>
<protein>
    <submittedName>
        <fullName evidence="2">Cytochrome c-type biogenesis protein CcmI</fullName>
    </submittedName>
</protein>
<keyword evidence="1" id="KW-0201">Cytochrome c-type biogenesis</keyword>
<gene>
    <name evidence="2" type="ORF">Wenmar_01723</name>
</gene>
<accession>A0A0D0PD28</accession>
<evidence type="ECO:0000313" key="3">
    <source>
        <dbReference type="Proteomes" id="UP000035100"/>
    </source>
</evidence>
<comment type="caution">
    <text evidence="2">The sequence shown here is derived from an EMBL/GenBank/DDBJ whole genome shotgun (WGS) entry which is preliminary data.</text>
</comment>
<organism evidence="2 3">
    <name type="scientific">Wenxinia marina DSM 24838</name>
    <dbReference type="NCBI Taxonomy" id="1123501"/>
    <lineage>
        <taxon>Bacteria</taxon>
        <taxon>Pseudomonadati</taxon>
        <taxon>Pseudomonadota</taxon>
        <taxon>Alphaproteobacteria</taxon>
        <taxon>Rhodobacterales</taxon>
        <taxon>Roseobacteraceae</taxon>
        <taxon>Wenxinia</taxon>
    </lineage>
</organism>
<dbReference type="GO" id="GO:0017004">
    <property type="term" value="P:cytochrome complex assembly"/>
    <property type="evidence" value="ECO:0007669"/>
    <property type="project" value="UniProtKB-KW"/>
</dbReference>
<dbReference type="AlphaFoldDB" id="A0A0D0PD28"/>
<proteinExistence type="predicted"/>
<name>A0A0D0PD28_9RHOB</name>